<dbReference type="SUPFAM" id="SSF49464">
    <property type="entry name" value="Carboxypeptidase regulatory domain-like"/>
    <property type="match status" value="1"/>
</dbReference>
<dbReference type="Gene3D" id="2.40.170.20">
    <property type="entry name" value="TonB-dependent receptor, beta-barrel domain"/>
    <property type="match status" value="1"/>
</dbReference>
<dbReference type="Pfam" id="PF13620">
    <property type="entry name" value="CarboxypepD_reg"/>
    <property type="match status" value="1"/>
</dbReference>
<dbReference type="GO" id="GO:0044718">
    <property type="term" value="P:siderophore transmembrane transport"/>
    <property type="evidence" value="ECO:0007669"/>
    <property type="project" value="TreeGrafter"/>
</dbReference>
<dbReference type="RefSeq" id="WP_188553447.1">
    <property type="nucleotide sequence ID" value="NZ_BMGT01000002.1"/>
</dbReference>
<organism evidence="8 9">
    <name type="scientific">Edaphobacter dinghuensis</name>
    <dbReference type="NCBI Taxonomy" id="1560005"/>
    <lineage>
        <taxon>Bacteria</taxon>
        <taxon>Pseudomonadati</taxon>
        <taxon>Acidobacteriota</taxon>
        <taxon>Terriglobia</taxon>
        <taxon>Terriglobales</taxon>
        <taxon>Acidobacteriaceae</taxon>
        <taxon>Edaphobacter</taxon>
    </lineage>
</organism>
<comment type="caution">
    <text evidence="8">The sequence shown here is derived from an EMBL/GenBank/DDBJ whole genome shotgun (WGS) entry which is preliminary data.</text>
</comment>
<dbReference type="GO" id="GO:0015344">
    <property type="term" value="F:siderophore uptake transmembrane transporter activity"/>
    <property type="evidence" value="ECO:0007669"/>
    <property type="project" value="TreeGrafter"/>
</dbReference>
<keyword evidence="6" id="KW-0998">Cell outer membrane</keyword>
<feature type="domain" description="TonB-dependent transporter Oar-like beta-barrel" evidence="7">
    <location>
        <begin position="255"/>
        <end position="1210"/>
    </location>
</feature>
<gene>
    <name evidence="8" type="ORF">GCM10011585_13630</name>
</gene>
<dbReference type="Proteomes" id="UP000647241">
    <property type="component" value="Unassembled WGS sequence"/>
</dbReference>
<evidence type="ECO:0000259" key="7">
    <source>
        <dbReference type="Pfam" id="PF25183"/>
    </source>
</evidence>
<dbReference type="SUPFAM" id="SSF56935">
    <property type="entry name" value="Porins"/>
    <property type="match status" value="1"/>
</dbReference>
<keyword evidence="4" id="KW-0812">Transmembrane</keyword>
<dbReference type="Pfam" id="PF25183">
    <property type="entry name" value="OMP_b-brl_4"/>
    <property type="match status" value="1"/>
</dbReference>
<evidence type="ECO:0000256" key="4">
    <source>
        <dbReference type="ARBA" id="ARBA00022692"/>
    </source>
</evidence>
<evidence type="ECO:0000313" key="8">
    <source>
        <dbReference type="EMBL" id="GGG72514.1"/>
    </source>
</evidence>
<dbReference type="InterPro" id="IPR057601">
    <property type="entry name" value="Oar-like_b-barrel"/>
</dbReference>
<evidence type="ECO:0000256" key="1">
    <source>
        <dbReference type="ARBA" id="ARBA00004571"/>
    </source>
</evidence>
<dbReference type="Gene3D" id="2.170.130.10">
    <property type="entry name" value="TonB-dependent receptor, plug domain"/>
    <property type="match status" value="1"/>
</dbReference>
<keyword evidence="3" id="KW-1134">Transmembrane beta strand</keyword>
<dbReference type="PANTHER" id="PTHR30069">
    <property type="entry name" value="TONB-DEPENDENT OUTER MEMBRANE RECEPTOR"/>
    <property type="match status" value="1"/>
</dbReference>
<dbReference type="GO" id="GO:0009279">
    <property type="term" value="C:cell outer membrane"/>
    <property type="evidence" value="ECO:0007669"/>
    <property type="project" value="UniProtKB-SubCell"/>
</dbReference>
<dbReference type="InterPro" id="IPR036942">
    <property type="entry name" value="Beta-barrel_TonB_sf"/>
</dbReference>
<proteinExistence type="predicted"/>
<dbReference type="InterPro" id="IPR008969">
    <property type="entry name" value="CarboxyPept-like_regulatory"/>
</dbReference>
<evidence type="ECO:0000256" key="3">
    <source>
        <dbReference type="ARBA" id="ARBA00022452"/>
    </source>
</evidence>
<keyword evidence="9" id="KW-1185">Reference proteome</keyword>
<evidence type="ECO:0000256" key="2">
    <source>
        <dbReference type="ARBA" id="ARBA00022448"/>
    </source>
</evidence>
<sequence length="1218" mass="133803">MHRFFRGNNVGVVLGWAVFLLTICWGGAGFAQDVRATIGGRVTDPQGSVIRGAAISVISNDTNVARTTVTNDKGLWQIQLLLPGKYHFTIASPGFRSEKRVGITLQAADVKQFDMQLAVGSEAQTVTVTSETPLIDTTAATSGTVVTRRELDDLPTQSHVPTLFATLAPGVVQREQGSNVARGWSNDAASQFTANGGRNDTNSNNFQLDGMPNTKTGGDIDFIPPMDSVQEFRVQTNAYDASIGRQAGATINMETRGGGKQYHGVLYEYNQNNFLNANLYQNNLIGLTTPSVHFNQFGGTFGGPVRLPKIYNGRDRTFFFFAFDKTINTNPLPSTLSLPTALERTGDFSQSFTTQVVSGNRVTYPINIYNPFQVDSKGNRKQFGGNVITPSLLDPVAKNILAYIPLPNTAGDGTSTDSNNFVSPATRQDTYPVIAVRVDQNWNNSQHSFVTVNWDHLSEFSGNNFGTVASGSNLFRTSKRVGIDHVWTLGDSRVLSMHYTLNRYESPSSSNGAGFDPTKLGFSQAFTSQLVKPSFPYIKGVAGDFGTTNASSYSMDTYHTWAATLTQIYKTHTFRFGGEFWILQNAAGNLGNQGEFDFTSTWTQQNALVSGGTGNGSTFAAFLLGLPSGGNVPVNATAFYSQHYIAGFFQDDWRLTPKLTVNLGMRWDLEQPITERHNRLTDRFDPTVINPVSNSAQASYASIMANNQSNAGVQILNQLLPSSAFKVMGAQLFAGVNGTPRTPVDPDYHEWQPRAGFAYKIAPNAVLRGGFGRFTQASFVTGGQNGFSRTTALITSQDNNLTPYDTLSNPFHSGILQPTGSSLGPLTNLGQGVNWDDPNLNRMYSWEYSLHLQQQYGSWLFEIGYSHNKTYNIPWTWNENEPSFALWKQLQQPVFDANGRPGDILPWNTLLPNPFYQLPNVTGTIASSKNVTVNQLLNPIPLLGAINQNRPTGKNGYDALQTKIERRYSNGLSLITAFSWSKLFEDTAFLGPQIAGPKVEHKLGGEDRPYVLALTGIWDLPFGRGRQWGGSLSRPLDMLVGGWEITGNYSASSGVPVVFSTDSFYSGQSAALTGKQRTLKRWFDTSQFVAFPNRNTDISTYPAWTGIQQMPGAGYKPPKGDTIRNGVYQDFAAYIRNYPTRWGNIRQQGVSELVVGLYKNFAINSTTRFQLRFDAFNALNHPRFGAPDTNPNDSNFGAVTLQQINQARTVELGGKFYF</sequence>
<evidence type="ECO:0000256" key="5">
    <source>
        <dbReference type="ARBA" id="ARBA00023136"/>
    </source>
</evidence>
<dbReference type="AlphaFoldDB" id="A0A917M1X9"/>
<evidence type="ECO:0000313" key="9">
    <source>
        <dbReference type="Proteomes" id="UP000647241"/>
    </source>
</evidence>
<dbReference type="EMBL" id="BMGT01000002">
    <property type="protein sequence ID" value="GGG72514.1"/>
    <property type="molecule type" value="Genomic_DNA"/>
</dbReference>
<comment type="subcellular location">
    <subcellularLocation>
        <location evidence="1">Cell outer membrane</location>
        <topology evidence="1">Multi-pass membrane protein</topology>
    </subcellularLocation>
</comment>
<dbReference type="Gene3D" id="2.60.40.1120">
    <property type="entry name" value="Carboxypeptidase-like, regulatory domain"/>
    <property type="match status" value="1"/>
</dbReference>
<dbReference type="InterPro" id="IPR037066">
    <property type="entry name" value="Plug_dom_sf"/>
</dbReference>
<keyword evidence="5" id="KW-0472">Membrane</keyword>
<accession>A0A917M1X9</accession>
<protein>
    <recommendedName>
        <fullName evidence="7">TonB-dependent transporter Oar-like beta-barrel domain-containing protein</fullName>
    </recommendedName>
</protein>
<keyword evidence="2" id="KW-0813">Transport</keyword>
<evidence type="ECO:0000256" key="6">
    <source>
        <dbReference type="ARBA" id="ARBA00023237"/>
    </source>
</evidence>
<reference evidence="8" key="1">
    <citation type="journal article" date="2014" name="Int. J. Syst. Evol. Microbiol.">
        <title>Complete genome sequence of Corynebacterium casei LMG S-19264T (=DSM 44701T), isolated from a smear-ripened cheese.</title>
        <authorList>
            <consortium name="US DOE Joint Genome Institute (JGI-PGF)"/>
            <person name="Walter F."/>
            <person name="Albersmeier A."/>
            <person name="Kalinowski J."/>
            <person name="Ruckert C."/>
        </authorList>
    </citation>
    <scope>NUCLEOTIDE SEQUENCE</scope>
    <source>
        <strain evidence="8">CGMCC 1.12997</strain>
    </source>
</reference>
<reference evidence="8" key="2">
    <citation type="submission" date="2020-09" db="EMBL/GenBank/DDBJ databases">
        <authorList>
            <person name="Sun Q."/>
            <person name="Zhou Y."/>
        </authorList>
    </citation>
    <scope>NUCLEOTIDE SEQUENCE</scope>
    <source>
        <strain evidence="8">CGMCC 1.12997</strain>
    </source>
</reference>
<dbReference type="InterPro" id="IPR039426">
    <property type="entry name" value="TonB-dep_rcpt-like"/>
</dbReference>
<name>A0A917M1X9_9BACT</name>
<dbReference type="PANTHER" id="PTHR30069:SF46">
    <property type="entry name" value="OAR PROTEIN"/>
    <property type="match status" value="1"/>
</dbReference>